<dbReference type="Gene3D" id="1.10.510.10">
    <property type="entry name" value="Transferase(Phosphotransferase) domain 1"/>
    <property type="match status" value="1"/>
</dbReference>
<name>A0ABM1B9X9_LIMPO</name>
<dbReference type="GeneID" id="106462401"/>
<accession>A0ABM1B9X9</accession>
<sequence>MLAVGQRPEMNDSMNYQQGLITEDHCPLTVPVRFQPLTDTYLVDPRPFARGKFATVRRCKHKETGVDYAAKCIRKRRRAADVRHEIMHEIFILKLSENSPRIIRLYEVYETSTEVILVLEMAAGGELQRVLEDHEEISEKEAARIMRQILEGVAFLHERNIAHLDIKPQNLLLTNTFPTCDIKLCDFGISRLISKGIELREILGTPDYVSPEILHYEPISLATDMWSIGVLAYVLLSGHTPFGGETKQETFWNVTSGTLEFPEDLFGGVSKDAKDFIQSLLIMEPNERMTAKECLHHSWIKSFCDKEDPQRDIPNIRLSTTNEFNAEVSVVSVEVAEELTSSPEVIPLLQQSVEAVSVDVVDGTFQCQTQLLPVDHHQCNGTIKKEVKSSSDKSRTSFASLTPTSSSTVVSEMKVDYESLNLGKSIIFGDERMNVVY</sequence>
<protein>
    <submittedName>
        <fullName evidence="8">Serine/threonine-protein kinase 17B-like</fullName>
    </submittedName>
</protein>
<reference evidence="8" key="1">
    <citation type="submission" date="2025-08" db="UniProtKB">
        <authorList>
            <consortium name="RefSeq"/>
        </authorList>
    </citation>
    <scope>IDENTIFICATION</scope>
    <source>
        <tissue evidence="8">Muscle</tissue>
    </source>
</reference>
<dbReference type="InterPro" id="IPR000719">
    <property type="entry name" value="Prot_kinase_dom"/>
</dbReference>
<keyword evidence="3" id="KW-0547">Nucleotide-binding</keyword>
<dbReference type="PANTHER" id="PTHR24342">
    <property type="entry name" value="SERINE/THREONINE-PROTEIN KINASE 17"/>
    <property type="match status" value="1"/>
</dbReference>
<dbReference type="PROSITE" id="PS50011">
    <property type="entry name" value="PROTEIN_KINASE_DOM"/>
    <property type="match status" value="1"/>
</dbReference>
<evidence type="ECO:0000256" key="3">
    <source>
        <dbReference type="ARBA" id="ARBA00022741"/>
    </source>
</evidence>
<dbReference type="PANTHER" id="PTHR24342:SF12">
    <property type="entry name" value="DEATH-ASSOCIATED PROTEIN KINASE RELATED"/>
    <property type="match status" value="1"/>
</dbReference>
<gene>
    <name evidence="8" type="primary">LOC106462401</name>
</gene>
<keyword evidence="7" id="KW-1185">Reference proteome</keyword>
<dbReference type="Gene3D" id="3.30.200.20">
    <property type="entry name" value="Phosphorylase Kinase, domain 1"/>
    <property type="match status" value="1"/>
</dbReference>
<evidence type="ECO:0000256" key="4">
    <source>
        <dbReference type="ARBA" id="ARBA00022777"/>
    </source>
</evidence>
<keyword evidence="4" id="KW-0418">Kinase</keyword>
<dbReference type="InterPro" id="IPR008271">
    <property type="entry name" value="Ser/Thr_kinase_AS"/>
</dbReference>
<evidence type="ECO:0000256" key="5">
    <source>
        <dbReference type="ARBA" id="ARBA00022840"/>
    </source>
</evidence>
<keyword evidence="2" id="KW-0808">Transferase</keyword>
<dbReference type="RefSeq" id="XP_013777781.1">
    <property type="nucleotide sequence ID" value="XM_013922327.2"/>
</dbReference>
<evidence type="ECO:0000313" key="7">
    <source>
        <dbReference type="Proteomes" id="UP000694941"/>
    </source>
</evidence>
<proteinExistence type="predicted"/>
<dbReference type="PROSITE" id="PS00108">
    <property type="entry name" value="PROTEIN_KINASE_ST"/>
    <property type="match status" value="1"/>
</dbReference>
<dbReference type="InterPro" id="IPR011009">
    <property type="entry name" value="Kinase-like_dom_sf"/>
</dbReference>
<evidence type="ECO:0000256" key="2">
    <source>
        <dbReference type="ARBA" id="ARBA00022679"/>
    </source>
</evidence>
<dbReference type="SMART" id="SM00220">
    <property type="entry name" value="S_TKc"/>
    <property type="match status" value="1"/>
</dbReference>
<organism evidence="7 8">
    <name type="scientific">Limulus polyphemus</name>
    <name type="common">Atlantic horseshoe crab</name>
    <dbReference type="NCBI Taxonomy" id="6850"/>
    <lineage>
        <taxon>Eukaryota</taxon>
        <taxon>Metazoa</taxon>
        <taxon>Ecdysozoa</taxon>
        <taxon>Arthropoda</taxon>
        <taxon>Chelicerata</taxon>
        <taxon>Merostomata</taxon>
        <taxon>Xiphosura</taxon>
        <taxon>Limulidae</taxon>
        <taxon>Limulus</taxon>
    </lineage>
</organism>
<keyword evidence="1" id="KW-0723">Serine/threonine-protein kinase</keyword>
<dbReference type="SUPFAM" id="SSF56112">
    <property type="entry name" value="Protein kinase-like (PK-like)"/>
    <property type="match status" value="1"/>
</dbReference>
<evidence type="ECO:0000313" key="8">
    <source>
        <dbReference type="RefSeq" id="XP_013777781.1"/>
    </source>
</evidence>
<keyword evidence="5" id="KW-0067">ATP-binding</keyword>
<feature type="domain" description="Protein kinase" evidence="6">
    <location>
        <begin position="42"/>
        <end position="300"/>
    </location>
</feature>
<dbReference type="Pfam" id="PF00069">
    <property type="entry name" value="Pkinase"/>
    <property type="match status" value="1"/>
</dbReference>
<dbReference type="Proteomes" id="UP000694941">
    <property type="component" value="Unplaced"/>
</dbReference>
<evidence type="ECO:0000259" key="6">
    <source>
        <dbReference type="PROSITE" id="PS50011"/>
    </source>
</evidence>
<evidence type="ECO:0000256" key="1">
    <source>
        <dbReference type="ARBA" id="ARBA00022527"/>
    </source>
</evidence>